<name>A0ACB7W0D9_DIOAL</name>
<comment type="caution">
    <text evidence="1">The sequence shown here is derived from an EMBL/GenBank/DDBJ whole genome shotgun (WGS) entry which is preliminary data.</text>
</comment>
<evidence type="ECO:0000313" key="2">
    <source>
        <dbReference type="Proteomes" id="UP000827976"/>
    </source>
</evidence>
<dbReference type="Proteomes" id="UP000827976">
    <property type="component" value="Chromosome 5"/>
</dbReference>
<evidence type="ECO:0000313" key="1">
    <source>
        <dbReference type="EMBL" id="KAH7681093.1"/>
    </source>
</evidence>
<proteinExistence type="predicted"/>
<sequence>MKKLTPFLDISDNWKIFKFGEIFGTKKHTFIEKTKRKKNLEQAREREREREMWCQSCREEYGEVDAGTCKECYEEASETEEELKREIDDLKSKVAFLRLSPPSLDLNPSSSSSSSPSAPDLLLLASSHAPSSAPAVPAHRAVLISRSPVFRAMLESEMEESRSGMIRISDVSYDVLRAFVNYLYTAEILLDEQMACDLLVLAEKYQVKYLKAFCEKFMTSKVNNENAIINYAFAHRHNAKQLLDAALSLIMDNMSTLVERNEYKQLVENDPRLVVEIYEAYLKKQVNIALKI</sequence>
<reference evidence="2" key="1">
    <citation type="journal article" date="2022" name="Nat. Commun.">
        <title>Chromosome evolution and the genetic basis of agronomically important traits in greater yam.</title>
        <authorList>
            <person name="Bredeson J.V."/>
            <person name="Lyons J.B."/>
            <person name="Oniyinde I.O."/>
            <person name="Okereke N.R."/>
            <person name="Kolade O."/>
            <person name="Nnabue I."/>
            <person name="Nwadili C.O."/>
            <person name="Hribova E."/>
            <person name="Parker M."/>
            <person name="Nwogha J."/>
            <person name="Shu S."/>
            <person name="Carlson J."/>
            <person name="Kariba R."/>
            <person name="Muthemba S."/>
            <person name="Knop K."/>
            <person name="Barton G.J."/>
            <person name="Sherwood A.V."/>
            <person name="Lopez-Montes A."/>
            <person name="Asiedu R."/>
            <person name="Jamnadass R."/>
            <person name="Muchugi A."/>
            <person name="Goodstein D."/>
            <person name="Egesi C.N."/>
            <person name="Featherston J."/>
            <person name="Asfaw A."/>
            <person name="Simpson G.G."/>
            <person name="Dolezel J."/>
            <person name="Hendre P.S."/>
            <person name="Van Deynze A."/>
            <person name="Kumar P.L."/>
            <person name="Obidiegwu J.E."/>
            <person name="Bhattacharjee R."/>
            <person name="Rokhsar D.S."/>
        </authorList>
    </citation>
    <scope>NUCLEOTIDE SEQUENCE [LARGE SCALE GENOMIC DNA]</scope>
    <source>
        <strain evidence="2">cv. TDa95/00328</strain>
    </source>
</reference>
<dbReference type="EMBL" id="CM037015">
    <property type="protein sequence ID" value="KAH7681093.1"/>
    <property type="molecule type" value="Genomic_DNA"/>
</dbReference>
<keyword evidence="2" id="KW-1185">Reference proteome</keyword>
<protein>
    <submittedName>
        <fullName evidence="1">Speckle-type POZ protein</fullName>
    </submittedName>
</protein>
<accession>A0ACB7W0D9</accession>
<organism evidence="1 2">
    <name type="scientific">Dioscorea alata</name>
    <name type="common">Purple yam</name>
    <dbReference type="NCBI Taxonomy" id="55571"/>
    <lineage>
        <taxon>Eukaryota</taxon>
        <taxon>Viridiplantae</taxon>
        <taxon>Streptophyta</taxon>
        <taxon>Embryophyta</taxon>
        <taxon>Tracheophyta</taxon>
        <taxon>Spermatophyta</taxon>
        <taxon>Magnoliopsida</taxon>
        <taxon>Liliopsida</taxon>
        <taxon>Dioscoreales</taxon>
        <taxon>Dioscoreaceae</taxon>
        <taxon>Dioscorea</taxon>
    </lineage>
</organism>
<gene>
    <name evidence="1" type="ORF">IHE45_05G036900</name>
</gene>